<dbReference type="InterPro" id="IPR001610">
    <property type="entry name" value="PAC"/>
</dbReference>
<dbReference type="InterPro" id="IPR036097">
    <property type="entry name" value="HisK_dim/P_sf"/>
</dbReference>
<dbReference type="SMART" id="SM00388">
    <property type="entry name" value="HisKA"/>
    <property type="match status" value="1"/>
</dbReference>
<dbReference type="Pfam" id="PF08447">
    <property type="entry name" value="PAS_3"/>
    <property type="match status" value="2"/>
</dbReference>
<keyword evidence="7" id="KW-0067">ATP-binding</keyword>
<dbReference type="PROSITE" id="PS50112">
    <property type="entry name" value="PAS"/>
    <property type="match status" value="1"/>
</dbReference>
<evidence type="ECO:0000259" key="12">
    <source>
        <dbReference type="PROSITE" id="PS50112"/>
    </source>
</evidence>
<dbReference type="PRINTS" id="PR00344">
    <property type="entry name" value="BCTRLSENSOR"/>
</dbReference>
<gene>
    <name evidence="13" type="ORF">C8N45_102628</name>
</gene>
<evidence type="ECO:0000256" key="8">
    <source>
        <dbReference type="ARBA" id="ARBA00023012"/>
    </source>
</evidence>
<proteinExistence type="predicted"/>
<dbReference type="SUPFAM" id="SSF52172">
    <property type="entry name" value="CheY-like"/>
    <property type="match status" value="1"/>
</dbReference>
<dbReference type="Pfam" id="PF02518">
    <property type="entry name" value="HATPase_c"/>
    <property type="match status" value="1"/>
</dbReference>
<dbReference type="NCBIfam" id="TIGR00229">
    <property type="entry name" value="sensory_box"/>
    <property type="match status" value="1"/>
</dbReference>
<keyword evidence="8" id="KW-0902">Two-component regulatory system</keyword>
<dbReference type="SMART" id="SM00086">
    <property type="entry name" value="PAC"/>
    <property type="match status" value="2"/>
</dbReference>
<evidence type="ECO:0000259" key="11">
    <source>
        <dbReference type="PROSITE" id="PS50110"/>
    </source>
</evidence>
<dbReference type="OrthoDB" id="9796100at2"/>
<dbReference type="InterPro" id="IPR005467">
    <property type="entry name" value="His_kinase_dom"/>
</dbReference>
<dbReference type="PROSITE" id="PS50110">
    <property type="entry name" value="RESPONSE_REGULATORY"/>
    <property type="match status" value="1"/>
</dbReference>
<feature type="domain" description="Response regulatory" evidence="11">
    <location>
        <begin position="532"/>
        <end position="649"/>
    </location>
</feature>
<dbReference type="InterPro" id="IPR013655">
    <property type="entry name" value="PAS_fold_3"/>
</dbReference>
<feature type="modified residue" description="4-aspartylphosphate" evidence="9">
    <location>
        <position position="583"/>
    </location>
</feature>
<evidence type="ECO:0000256" key="5">
    <source>
        <dbReference type="ARBA" id="ARBA00022741"/>
    </source>
</evidence>
<dbReference type="SMART" id="SM00387">
    <property type="entry name" value="HATPase_c"/>
    <property type="match status" value="1"/>
</dbReference>
<dbReference type="InterPro" id="IPR001789">
    <property type="entry name" value="Sig_transdc_resp-reg_receiver"/>
</dbReference>
<keyword evidence="6" id="KW-0418">Kinase</keyword>
<evidence type="ECO:0000256" key="9">
    <source>
        <dbReference type="PROSITE-ProRule" id="PRU00169"/>
    </source>
</evidence>
<evidence type="ECO:0000256" key="6">
    <source>
        <dbReference type="ARBA" id="ARBA00022777"/>
    </source>
</evidence>
<dbReference type="CDD" id="cd00082">
    <property type="entry name" value="HisKA"/>
    <property type="match status" value="1"/>
</dbReference>
<dbReference type="CDD" id="cd00130">
    <property type="entry name" value="PAS"/>
    <property type="match status" value="2"/>
</dbReference>
<accession>A0A2T6KN27</accession>
<dbReference type="InterPro" id="IPR004358">
    <property type="entry name" value="Sig_transdc_His_kin-like_C"/>
</dbReference>
<dbReference type="SMART" id="SM00091">
    <property type="entry name" value="PAS"/>
    <property type="match status" value="2"/>
</dbReference>
<dbReference type="Gene3D" id="3.30.450.20">
    <property type="entry name" value="PAS domain"/>
    <property type="match status" value="2"/>
</dbReference>
<dbReference type="GO" id="GO:0005524">
    <property type="term" value="F:ATP binding"/>
    <property type="evidence" value="ECO:0007669"/>
    <property type="project" value="UniProtKB-KW"/>
</dbReference>
<dbReference type="Pfam" id="PF00072">
    <property type="entry name" value="Response_reg"/>
    <property type="match status" value="1"/>
</dbReference>
<dbReference type="Gene3D" id="1.10.287.130">
    <property type="match status" value="1"/>
</dbReference>
<dbReference type="PANTHER" id="PTHR43065">
    <property type="entry name" value="SENSOR HISTIDINE KINASE"/>
    <property type="match status" value="1"/>
</dbReference>
<evidence type="ECO:0000256" key="2">
    <source>
        <dbReference type="ARBA" id="ARBA00012438"/>
    </source>
</evidence>
<keyword evidence="3 9" id="KW-0597">Phosphoprotein</keyword>
<dbReference type="Gene3D" id="3.30.565.10">
    <property type="entry name" value="Histidine kinase-like ATPase, C-terminal domain"/>
    <property type="match status" value="1"/>
</dbReference>
<evidence type="ECO:0000256" key="1">
    <source>
        <dbReference type="ARBA" id="ARBA00000085"/>
    </source>
</evidence>
<dbReference type="SUPFAM" id="SSF55874">
    <property type="entry name" value="ATPase domain of HSP90 chaperone/DNA topoisomerase II/histidine kinase"/>
    <property type="match status" value="1"/>
</dbReference>
<dbReference type="InterPro" id="IPR035965">
    <property type="entry name" value="PAS-like_dom_sf"/>
</dbReference>
<evidence type="ECO:0000313" key="13">
    <source>
        <dbReference type="EMBL" id="PUB17616.1"/>
    </source>
</evidence>
<dbReference type="InterPro" id="IPR036890">
    <property type="entry name" value="HATPase_C_sf"/>
</dbReference>
<dbReference type="AlphaFoldDB" id="A0A2T6KN27"/>
<evidence type="ECO:0000256" key="4">
    <source>
        <dbReference type="ARBA" id="ARBA00022679"/>
    </source>
</evidence>
<dbReference type="Pfam" id="PF00512">
    <property type="entry name" value="HisKA"/>
    <property type="match status" value="1"/>
</dbReference>
<dbReference type="InterPro" id="IPR003594">
    <property type="entry name" value="HATPase_dom"/>
</dbReference>
<dbReference type="SUPFAM" id="SSF55785">
    <property type="entry name" value="PYP-like sensor domain (PAS domain)"/>
    <property type="match status" value="2"/>
</dbReference>
<name>A0A2T6KN27_9RHOB</name>
<dbReference type="SUPFAM" id="SSF47384">
    <property type="entry name" value="Homodimeric domain of signal transducing histidine kinase"/>
    <property type="match status" value="1"/>
</dbReference>
<organism evidence="13 14">
    <name type="scientific">Yoonia sediminilitoris</name>
    <dbReference type="NCBI Taxonomy" id="1286148"/>
    <lineage>
        <taxon>Bacteria</taxon>
        <taxon>Pseudomonadati</taxon>
        <taxon>Pseudomonadota</taxon>
        <taxon>Alphaproteobacteria</taxon>
        <taxon>Rhodobacterales</taxon>
        <taxon>Paracoccaceae</taxon>
        <taxon>Yoonia</taxon>
    </lineage>
</organism>
<dbReference type="EC" id="2.7.13.3" evidence="2"/>
<keyword evidence="5" id="KW-0547">Nucleotide-binding</keyword>
<comment type="catalytic activity">
    <reaction evidence="1">
        <text>ATP + protein L-histidine = ADP + protein N-phospho-L-histidine.</text>
        <dbReference type="EC" id="2.7.13.3"/>
    </reaction>
</comment>
<dbReference type="PANTHER" id="PTHR43065:SF46">
    <property type="entry name" value="C4-DICARBOXYLATE TRANSPORT SENSOR PROTEIN DCTB"/>
    <property type="match status" value="1"/>
</dbReference>
<dbReference type="Proteomes" id="UP000244523">
    <property type="component" value="Unassembled WGS sequence"/>
</dbReference>
<dbReference type="SMART" id="SM00448">
    <property type="entry name" value="REC"/>
    <property type="match status" value="1"/>
</dbReference>
<reference evidence="13 14" key="1">
    <citation type="submission" date="2018-04" db="EMBL/GenBank/DDBJ databases">
        <title>Genomic Encyclopedia of Archaeal and Bacterial Type Strains, Phase II (KMG-II): from individual species to whole genera.</title>
        <authorList>
            <person name="Goeker M."/>
        </authorList>
    </citation>
    <scope>NUCLEOTIDE SEQUENCE [LARGE SCALE GENOMIC DNA]</scope>
    <source>
        <strain evidence="13 14">DSM 29955</strain>
    </source>
</reference>
<sequence>MANEINWGGSRKSVELLGQHVAMWRWELASDRVQWSDDLLEILGIERSEILGSFKAFAQLAHPDDAIENERLVELHLNTGNPYRFRIRMRHADGHYISMLSQGTALRDADGTAVEMIGTMTGMSDNVAAITRQVENEQTFRSLTDNVPGAIFQYLVGPTGTDAIRYMSSGCRDIWELSPAEIEDIPTRIWDLVHQDDLAGMQESVLASAEKMQFWTYRWRIVTPSGKVKHLDGRGIPKTLADGSISWDCVIVDITSEEELRCELVRQQEILGQVQKMDTIGRIAGGIAHDFNNLLAIVLGNAELIKDTGLPPDEIESFDAIIRACTRGGELTRRLLSFARKSPLEPEDLDANDVVAQLGAMISRIMPESISIKTILQHGLWECHADRSFLENSLLNLCINARDAMDTGGKLMIETQNIHLTQADPEAYAEGMGLGDYVAISVTDTGTGIPSGNISKVIEPFFSTKGPDLGTGLGLAMVHGFAQQSAGTLLIESQLGEGTRIRLLLPSNALVAGRNKGVANPKKVTKVAGYGAILVVEDEPGILSMLRKMLTAAGFETYFCGDADRAFAQFGNDADHIDVLLTDMVMPGKLQGLSLAAKMTERYPRMRVVCISGYASEAQQSPAGYDMVDSFLTKPISRIDLIDALNRSVEKARLVEGLGLSRKI</sequence>
<dbReference type="EMBL" id="QBUD01000002">
    <property type="protein sequence ID" value="PUB17616.1"/>
    <property type="molecule type" value="Genomic_DNA"/>
</dbReference>
<keyword evidence="14" id="KW-1185">Reference proteome</keyword>
<feature type="domain" description="PAS" evidence="12">
    <location>
        <begin position="35"/>
        <end position="80"/>
    </location>
</feature>
<evidence type="ECO:0000313" key="14">
    <source>
        <dbReference type="Proteomes" id="UP000244523"/>
    </source>
</evidence>
<dbReference type="Gene3D" id="3.40.50.2300">
    <property type="match status" value="1"/>
</dbReference>
<dbReference type="GO" id="GO:0000155">
    <property type="term" value="F:phosphorelay sensor kinase activity"/>
    <property type="evidence" value="ECO:0007669"/>
    <property type="project" value="InterPro"/>
</dbReference>
<dbReference type="RefSeq" id="WP_108385720.1">
    <property type="nucleotide sequence ID" value="NZ_QBUD01000002.1"/>
</dbReference>
<evidence type="ECO:0000259" key="10">
    <source>
        <dbReference type="PROSITE" id="PS50109"/>
    </source>
</evidence>
<dbReference type="InterPro" id="IPR011006">
    <property type="entry name" value="CheY-like_superfamily"/>
</dbReference>
<feature type="domain" description="Histidine kinase" evidence="10">
    <location>
        <begin position="286"/>
        <end position="509"/>
    </location>
</feature>
<dbReference type="InterPro" id="IPR000014">
    <property type="entry name" value="PAS"/>
</dbReference>
<keyword evidence="4" id="KW-0808">Transferase</keyword>
<evidence type="ECO:0000256" key="3">
    <source>
        <dbReference type="ARBA" id="ARBA00022553"/>
    </source>
</evidence>
<protein>
    <recommendedName>
        <fullName evidence="2">histidine kinase</fullName>
        <ecNumber evidence="2">2.7.13.3</ecNumber>
    </recommendedName>
</protein>
<dbReference type="InterPro" id="IPR003661">
    <property type="entry name" value="HisK_dim/P_dom"/>
</dbReference>
<comment type="caution">
    <text evidence="13">The sequence shown here is derived from an EMBL/GenBank/DDBJ whole genome shotgun (WGS) entry which is preliminary data.</text>
</comment>
<evidence type="ECO:0000256" key="7">
    <source>
        <dbReference type="ARBA" id="ARBA00022840"/>
    </source>
</evidence>
<dbReference type="PROSITE" id="PS50109">
    <property type="entry name" value="HIS_KIN"/>
    <property type="match status" value="1"/>
</dbReference>